<dbReference type="KEGG" id="svi:Svir_13870"/>
<dbReference type="Pfam" id="PF09481">
    <property type="entry name" value="CRISPR_Cse1"/>
    <property type="match status" value="1"/>
</dbReference>
<sequence>MTNIATDPVIPVTRSDGTTTRLGLRDLLVHAHKIRHLDIPIPPAEAGLLRILYTITCRITGLDTHDNRNTWAEHRNTVLATGRFDADAINAYLGKHCWDLFDEQRPWMQDPRLPDQAERKTANVLDMTRPGDNSAIWWKHTHADYAPPLPAHEAVQWLIVHHYYGSGGAGGKRTVTHNNKTVSDQYMSSGPLRSTVTYYPLGATLFETLLAGIPAPSHTTTGDAAPWETDLNQPLGTPPAPTWPAGILTGQSRHALLLDHTDNEVDGVYLTWAWKERHTPILDPYCIHNIDPKTGEAQPRQANTSRSAWRDFDALLADRPTHTRPAVLGDALDLPDDLQDTLRVRAIGWHQDRQATNTGWYVSETPPLLRYMDEHDPARAALAETLVTTADKVYGAMRKALHKAWKDADLGDPKQCPWKDAADHLYWPAAEHIFWAHLDANTPPEREFVDTAVRVIDTVTAPHADRLLVARETARAIRTVRGIK</sequence>
<dbReference type="eggNOG" id="ENOG50334KC">
    <property type="taxonomic scope" value="Bacteria"/>
</dbReference>
<accession>C7MQD3</accession>
<dbReference type="RefSeq" id="WP_015785747.1">
    <property type="nucleotide sequence ID" value="NC_013159.1"/>
</dbReference>
<dbReference type="Proteomes" id="UP000000841">
    <property type="component" value="Chromosome"/>
</dbReference>
<dbReference type="STRING" id="471857.Svir_13870"/>
<reference evidence="1 2" key="1">
    <citation type="journal article" date="2009" name="Stand. Genomic Sci.">
        <title>Complete genome sequence of Saccharomonospora viridis type strain (P101).</title>
        <authorList>
            <person name="Pati A."/>
            <person name="Sikorski J."/>
            <person name="Nolan M."/>
            <person name="Lapidus A."/>
            <person name="Copeland A."/>
            <person name="Glavina Del Rio T."/>
            <person name="Lucas S."/>
            <person name="Chen F."/>
            <person name="Tice H."/>
            <person name="Pitluck S."/>
            <person name="Cheng J.F."/>
            <person name="Chertkov O."/>
            <person name="Brettin T."/>
            <person name="Han C."/>
            <person name="Detter J.C."/>
            <person name="Kuske C."/>
            <person name="Bruce D."/>
            <person name="Goodwin L."/>
            <person name="Chain P."/>
            <person name="D'haeseleer P."/>
            <person name="Chen A."/>
            <person name="Palaniappan K."/>
            <person name="Ivanova N."/>
            <person name="Mavromatis K."/>
            <person name="Mikhailova N."/>
            <person name="Rohde M."/>
            <person name="Tindall B.J."/>
            <person name="Goker M."/>
            <person name="Bristow J."/>
            <person name="Eisen J.A."/>
            <person name="Markowitz V."/>
            <person name="Hugenholtz P."/>
            <person name="Kyrpides N.C."/>
            <person name="Klenk H.P."/>
        </authorList>
    </citation>
    <scope>NUCLEOTIDE SEQUENCE [LARGE SCALE GENOMIC DNA]</scope>
    <source>
        <strain evidence="2">ATCC 15386 / DSM 43017 / JCM 3036 / NBRC 12207 / P101</strain>
    </source>
</reference>
<gene>
    <name evidence="1" type="ordered locus">Svir_13870</name>
</gene>
<evidence type="ECO:0000313" key="2">
    <source>
        <dbReference type="Proteomes" id="UP000000841"/>
    </source>
</evidence>
<keyword evidence="2" id="KW-1185">Reference proteome</keyword>
<organism evidence="1 2">
    <name type="scientific">Saccharomonospora viridis (strain ATCC 15386 / DSM 43017 / JCM 3036 / CCUG 5913 / NBRC 12207 / NCIMB 9602 / P101)</name>
    <name type="common">Thermoactinomyces viridis</name>
    <dbReference type="NCBI Taxonomy" id="471857"/>
    <lineage>
        <taxon>Bacteria</taxon>
        <taxon>Bacillati</taxon>
        <taxon>Actinomycetota</taxon>
        <taxon>Actinomycetes</taxon>
        <taxon>Pseudonocardiales</taxon>
        <taxon>Pseudonocardiaceae</taxon>
        <taxon>Saccharomonospora</taxon>
    </lineage>
</organism>
<dbReference type="NCBIfam" id="TIGR02547">
    <property type="entry name" value="casA_cse1"/>
    <property type="match status" value="1"/>
</dbReference>
<evidence type="ECO:0000313" key="1">
    <source>
        <dbReference type="EMBL" id="ACU96432.1"/>
    </source>
</evidence>
<protein>
    <submittedName>
        <fullName evidence="1">CRISPR-associated protein, Cse1 family</fullName>
    </submittedName>
</protein>
<name>C7MQD3_SACVD</name>
<proteinExistence type="predicted"/>
<dbReference type="InterPro" id="IPR013381">
    <property type="entry name" value="CRISPR-assoc_prot_Cse1"/>
</dbReference>
<dbReference type="HOGENOM" id="CLU_034285_1_0_11"/>
<dbReference type="AlphaFoldDB" id="C7MQD3"/>
<dbReference type="EMBL" id="CP001683">
    <property type="protein sequence ID" value="ACU96432.1"/>
    <property type="molecule type" value="Genomic_DNA"/>
</dbReference>